<accession>A0A7K1S5D1</accession>
<dbReference type="RefSeq" id="WP_157583114.1">
    <property type="nucleotide sequence ID" value="NZ_WPIN01000001.1"/>
</dbReference>
<reference evidence="1 2" key="1">
    <citation type="submission" date="2019-12" db="EMBL/GenBank/DDBJ databases">
        <title>Spirosoma sp. HMF4905 genome sequencing and assembly.</title>
        <authorList>
            <person name="Kang H."/>
            <person name="Cha I."/>
            <person name="Kim H."/>
            <person name="Joh K."/>
        </authorList>
    </citation>
    <scope>NUCLEOTIDE SEQUENCE [LARGE SCALE GENOMIC DNA]</scope>
    <source>
        <strain evidence="1 2">HMF4905</strain>
    </source>
</reference>
<dbReference type="AlphaFoldDB" id="A0A7K1S5D1"/>
<organism evidence="1 2">
    <name type="scientific">Spirosoma arboris</name>
    <dbReference type="NCBI Taxonomy" id="2682092"/>
    <lineage>
        <taxon>Bacteria</taxon>
        <taxon>Pseudomonadati</taxon>
        <taxon>Bacteroidota</taxon>
        <taxon>Cytophagia</taxon>
        <taxon>Cytophagales</taxon>
        <taxon>Cytophagaceae</taxon>
        <taxon>Spirosoma</taxon>
    </lineage>
</organism>
<dbReference type="Proteomes" id="UP000436006">
    <property type="component" value="Unassembled WGS sequence"/>
</dbReference>
<dbReference type="EMBL" id="WPIN01000001">
    <property type="protein sequence ID" value="MVM29032.1"/>
    <property type="molecule type" value="Genomic_DNA"/>
</dbReference>
<evidence type="ECO:0000313" key="1">
    <source>
        <dbReference type="EMBL" id="MVM29032.1"/>
    </source>
</evidence>
<protein>
    <submittedName>
        <fullName evidence="1">Uncharacterized protein</fullName>
    </submittedName>
</protein>
<keyword evidence="2" id="KW-1185">Reference proteome</keyword>
<name>A0A7K1S5D1_9BACT</name>
<proteinExistence type="predicted"/>
<evidence type="ECO:0000313" key="2">
    <source>
        <dbReference type="Proteomes" id="UP000436006"/>
    </source>
</evidence>
<sequence>MQTLKTVRFPMPTAGSKHVGDQLLLLSQKKLRTALFTQEAVLKHLEEREQVPINRK</sequence>
<comment type="caution">
    <text evidence="1">The sequence shown here is derived from an EMBL/GenBank/DDBJ whole genome shotgun (WGS) entry which is preliminary data.</text>
</comment>
<gene>
    <name evidence="1" type="ORF">GO755_03225</name>
</gene>